<dbReference type="Gene3D" id="3.20.20.70">
    <property type="entry name" value="Aldolase class I"/>
    <property type="match status" value="1"/>
</dbReference>
<protein>
    <submittedName>
        <fullName evidence="3">Alkene reductase</fullName>
    </submittedName>
</protein>
<keyword evidence="4" id="KW-1185">Reference proteome</keyword>
<evidence type="ECO:0000259" key="2">
    <source>
        <dbReference type="Pfam" id="PF00724"/>
    </source>
</evidence>
<dbReference type="CDD" id="cd02933">
    <property type="entry name" value="OYE_like_FMN"/>
    <property type="match status" value="1"/>
</dbReference>
<feature type="region of interest" description="Disordered" evidence="1">
    <location>
        <begin position="108"/>
        <end position="128"/>
    </location>
</feature>
<feature type="domain" description="NADH:flavin oxidoreductase/NADH oxidase N-terminal" evidence="2">
    <location>
        <begin position="12"/>
        <end position="335"/>
    </location>
</feature>
<dbReference type="InterPro" id="IPR045247">
    <property type="entry name" value="Oye-like"/>
</dbReference>
<dbReference type="InterPro" id="IPR001155">
    <property type="entry name" value="OxRdtase_FMN_N"/>
</dbReference>
<dbReference type="RefSeq" id="WP_378577555.1">
    <property type="nucleotide sequence ID" value="NZ_JBHSFQ010000024.1"/>
</dbReference>
<dbReference type="SUPFAM" id="SSF51395">
    <property type="entry name" value="FMN-linked oxidoreductases"/>
    <property type="match status" value="1"/>
</dbReference>
<reference evidence="4" key="1">
    <citation type="journal article" date="2019" name="Int. J. Syst. Evol. Microbiol.">
        <title>The Global Catalogue of Microorganisms (GCM) 10K type strain sequencing project: providing services to taxonomists for standard genome sequencing and annotation.</title>
        <authorList>
            <consortium name="The Broad Institute Genomics Platform"/>
            <consortium name="The Broad Institute Genome Sequencing Center for Infectious Disease"/>
            <person name="Wu L."/>
            <person name="Ma J."/>
        </authorList>
    </citation>
    <scope>NUCLEOTIDE SEQUENCE [LARGE SCALE GENOMIC DNA]</scope>
    <source>
        <strain evidence="4">XZYJ18</strain>
    </source>
</reference>
<evidence type="ECO:0000256" key="1">
    <source>
        <dbReference type="SAM" id="MobiDB-lite"/>
    </source>
</evidence>
<gene>
    <name evidence="3" type="ORF">ACFO4E_21505</name>
</gene>
<name>A0ABV9E1G9_9ACTN</name>
<dbReference type="PANTHER" id="PTHR22893:SF91">
    <property type="entry name" value="NADPH DEHYDROGENASE 2-RELATED"/>
    <property type="match status" value="1"/>
</dbReference>
<accession>A0ABV9E1G9</accession>
<proteinExistence type="predicted"/>
<evidence type="ECO:0000313" key="4">
    <source>
        <dbReference type="Proteomes" id="UP001595923"/>
    </source>
</evidence>
<dbReference type="Pfam" id="PF00724">
    <property type="entry name" value="Oxidored_FMN"/>
    <property type="match status" value="1"/>
</dbReference>
<dbReference type="PANTHER" id="PTHR22893">
    <property type="entry name" value="NADH OXIDOREDUCTASE-RELATED"/>
    <property type="match status" value="1"/>
</dbReference>
<dbReference type="InterPro" id="IPR013785">
    <property type="entry name" value="Aldolase_TIM"/>
</dbReference>
<organism evidence="3 4">
    <name type="scientific">Nocardiopsis mangrovi</name>
    <dbReference type="NCBI Taxonomy" id="1179818"/>
    <lineage>
        <taxon>Bacteria</taxon>
        <taxon>Bacillati</taxon>
        <taxon>Actinomycetota</taxon>
        <taxon>Actinomycetes</taxon>
        <taxon>Streptosporangiales</taxon>
        <taxon>Nocardiopsidaceae</taxon>
        <taxon>Nocardiopsis</taxon>
    </lineage>
</organism>
<evidence type="ECO:0000313" key="3">
    <source>
        <dbReference type="EMBL" id="MFC4564444.1"/>
    </source>
</evidence>
<dbReference type="EMBL" id="JBHSFQ010000024">
    <property type="protein sequence ID" value="MFC4564444.1"/>
    <property type="molecule type" value="Genomic_DNA"/>
</dbReference>
<sequence>MNDDMVPASPLLAPYTSAGLRLPNRIVMAPMTRLRADTSGVPTPVMATYYAQRAGAGLIVSEGIAPSERGVQYLNEPGLHTGEQVAGWRTVTDAVHAAGGRIFAQLMHSGRNGHPANRRDGGRPEAPSAVPLTGRVHTLTAKADAVVPHAMTTAEVRSTIAEFAAAARAAVRAGFDGVELHGANSYLPHQFLADNTNLRDDAYGGSPLRRARFAIELAEAVADAVGAGRTALRLSPGNPENEMVEADPAPVYRAVLAALDPLGLAYLHLTDDPVYPALADLRPRWSGTLVGNTGEHEVTGQESAERLLREKGADLVSFGRAFISTPDLPARIASGARWAPLADRESHYSTGPQGYTDFPPAAVEAGPAAAPAVAMGAAAGAEAR</sequence>
<comment type="caution">
    <text evidence="3">The sequence shown here is derived from an EMBL/GenBank/DDBJ whole genome shotgun (WGS) entry which is preliminary data.</text>
</comment>
<dbReference type="Proteomes" id="UP001595923">
    <property type="component" value="Unassembled WGS sequence"/>
</dbReference>